<organism evidence="1 2">
    <name type="scientific">Vibrio parahaemolyticus</name>
    <dbReference type="NCBI Taxonomy" id="670"/>
    <lineage>
        <taxon>Bacteria</taxon>
        <taxon>Pseudomonadati</taxon>
        <taxon>Pseudomonadota</taxon>
        <taxon>Gammaproteobacteria</taxon>
        <taxon>Vibrionales</taxon>
        <taxon>Vibrionaceae</taxon>
        <taxon>Vibrio</taxon>
    </lineage>
</organism>
<dbReference type="RefSeq" id="WP_031817420.1">
    <property type="nucleotide sequence ID" value="NZ_CP097355.1"/>
</dbReference>
<proteinExistence type="predicted"/>
<dbReference type="EMBL" id="CP097355">
    <property type="protein sequence ID" value="UYV25262.1"/>
    <property type="molecule type" value="Genomic_DNA"/>
</dbReference>
<dbReference type="Proteomes" id="UP001163036">
    <property type="component" value="Chromosome 1"/>
</dbReference>
<name>A0AA46UGG2_VIBPH</name>
<evidence type="ECO:0000313" key="2">
    <source>
        <dbReference type="Proteomes" id="UP001163036"/>
    </source>
</evidence>
<protein>
    <submittedName>
        <fullName evidence="1">Uncharacterized protein</fullName>
    </submittedName>
</protein>
<sequence>MESHREELLALLSKECGEYSSIPESEQQQKRDKKCFINGLMTACRVVGISYDELNTIVEAMPKQAQFKDLDEQLAIPTYIRNKVEIQR</sequence>
<reference evidence="1" key="1">
    <citation type="submission" date="2022-05" db="EMBL/GenBank/DDBJ databases">
        <title>Megaplasmid of Vibrio parahaemolyticus.</title>
        <authorList>
            <person name="Strauch E."/>
            <person name="Borowiak M."/>
        </authorList>
    </citation>
    <scope>NUCLEOTIDE SEQUENCE</scope>
    <source>
        <strain evidence="1">16-VB00198</strain>
    </source>
</reference>
<gene>
    <name evidence="1" type="ORF">M5598_09260</name>
</gene>
<accession>A0AA46UGG2</accession>
<evidence type="ECO:0000313" key="1">
    <source>
        <dbReference type="EMBL" id="UYV25262.1"/>
    </source>
</evidence>
<dbReference type="AlphaFoldDB" id="A0AA46UGG2"/>